<evidence type="ECO:0000313" key="2">
    <source>
        <dbReference type="EMBL" id="GAA3818130.1"/>
    </source>
</evidence>
<dbReference type="EMBL" id="BAABAH010000005">
    <property type="protein sequence ID" value="GAA3818130.1"/>
    <property type="molecule type" value="Genomic_DNA"/>
</dbReference>
<dbReference type="PROSITE" id="PS51318">
    <property type="entry name" value="TAT"/>
    <property type="match status" value="1"/>
</dbReference>
<dbReference type="RefSeq" id="WP_344774881.1">
    <property type="nucleotide sequence ID" value="NZ_BAABAH010000005.1"/>
</dbReference>
<gene>
    <name evidence="2" type="ORF">GCM10022242_20040</name>
</gene>
<name>A0ABP7IH29_9ACTN</name>
<dbReference type="InterPro" id="IPR006311">
    <property type="entry name" value="TAT_signal"/>
</dbReference>
<evidence type="ECO:0000313" key="3">
    <source>
        <dbReference type="Proteomes" id="UP001501821"/>
    </source>
</evidence>
<protein>
    <submittedName>
        <fullName evidence="2">Substrate-binding domain-containing protein</fullName>
    </submittedName>
</protein>
<evidence type="ECO:0000256" key="1">
    <source>
        <dbReference type="SAM" id="SignalP"/>
    </source>
</evidence>
<organism evidence="2 3">
    <name type="scientific">Nocardioides panacisoli</name>
    <dbReference type="NCBI Taxonomy" id="627624"/>
    <lineage>
        <taxon>Bacteria</taxon>
        <taxon>Bacillati</taxon>
        <taxon>Actinomycetota</taxon>
        <taxon>Actinomycetes</taxon>
        <taxon>Propionibacteriales</taxon>
        <taxon>Nocardioidaceae</taxon>
        <taxon>Nocardioides</taxon>
    </lineage>
</organism>
<comment type="caution">
    <text evidence="2">The sequence shown here is derived from an EMBL/GenBank/DDBJ whole genome shotgun (WGS) entry which is preliminary data.</text>
</comment>
<dbReference type="SUPFAM" id="SSF53850">
    <property type="entry name" value="Periplasmic binding protein-like II"/>
    <property type="match status" value="1"/>
</dbReference>
<dbReference type="Proteomes" id="UP001501821">
    <property type="component" value="Unassembled WGS sequence"/>
</dbReference>
<keyword evidence="3" id="KW-1185">Reference proteome</keyword>
<sequence>MNRHTNGRRRVLTGLTTAAAALALTVAASTAALADPTGTPGQPPAGKTADQIYAAVGADAFAELTNNLTVHYNAQNPGPAHVLASYDAVNPVTGTAGENITTKPGCSVARPNGANAGITAITQNLHVDNDPAKPFCIDFVRASRAKGTAPAEQSLTFYAQSRDAVSYATVGNAYAPTTPLTTAQLKSIFECKVLDWSEVGGQAGAIHLYLPPASAATLTFFLQAIGTTLNNVTDGCNGLPTVFDQQQNDGRTLDGDPQGIAPYAVTKWAAQANQAPGIDDNRGGAVVGTVNTTTSPTTTTTLNGTTYLVLNPDFASGASASFGRLFFNVTRNDAPAELTDVFKAGGYLCQHQDELLVPFGNTPLGNDTSAARFCGQTS</sequence>
<accession>A0ABP7IH29</accession>
<feature type="chain" id="PRO_5046421017" evidence="1">
    <location>
        <begin position="35"/>
        <end position="378"/>
    </location>
</feature>
<reference evidence="3" key="1">
    <citation type="journal article" date="2019" name="Int. J. Syst. Evol. Microbiol.">
        <title>The Global Catalogue of Microorganisms (GCM) 10K type strain sequencing project: providing services to taxonomists for standard genome sequencing and annotation.</title>
        <authorList>
            <consortium name="The Broad Institute Genomics Platform"/>
            <consortium name="The Broad Institute Genome Sequencing Center for Infectious Disease"/>
            <person name="Wu L."/>
            <person name="Ma J."/>
        </authorList>
    </citation>
    <scope>NUCLEOTIDE SEQUENCE [LARGE SCALE GENOMIC DNA]</scope>
    <source>
        <strain evidence="3">JCM 16953</strain>
    </source>
</reference>
<feature type="signal peptide" evidence="1">
    <location>
        <begin position="1"/>
        <end position="34"/>
    </location>
</feature>
<keyword evidence="1" id="KW-0732">Signal</keyword>
<dbReference type="Gene3D" id="3.40.190.10">
    <property type="entry name" value="Periplasmic binding protein-like II"/>
    <property type="match status" value="2"/>
</dbReference>
<proteinExistence type="predicted"/>